<evidence type="ECO:0000313" key="7">
    <source>
        <dbReference type="EMBL" id="CAB4987761.1"/>
    </source>
</evidence>
<dbReference type="InterPro" id="IPR036271">
    <property type="entry name" value="Tet_transcr_reg_TetR-rel_C_sf"/>
</dbReference>
<reference evidence="6" key="1">
    <citation type="submission" date="2020-05" db="EMBL/GenBank/DDBJ databases">
        <authorList>
            <person name="Chiriac C."/>
            <person name="Salcher M."/>
            <person name="Ghai R."/>
            <person name="Kavagutti S V."/>
        </authorList>
    </citation>
    <scope>NUCLEOTIDE SEQUENCE</scope>
</reference>
<keyword evidence="3" id="KW-0804">Transcription</keyword>
<keyword evidence="2" id="KW-0238">DNA-binding</keyword>
<dbReference type="EMBL" id="CAFBMM010000071">
    <property type="protein sequence ID" value="CAB4912574.1"/>
    <property type="molecule type" value="Genomic_DNA"/>
</dbReference>
<dbReference type="PRINTS" id="PR00455">
    <property type="entry name" value="HTHTETR"/>
</dbReference>
<dbReference type="PANTHER" id="PTHR30055">
    <property type="entry name" value="HTH-TYPE TRANSCRIPTIONAL REGULATOR RUTR"/>
    <property type="match status" value="1"/>
</dbReference>
<sequence>MKPLTPESDLLPRGQKTRDRLLGAGSRVFSERGYHSTRVEDIVVEAKTSHGTFYLYFSSKQELFEVLAGEVVEELSTVADSCPDLSQDILVQEWLVRFEVVYEKRHAFLRTWIEAEIVSGEIGRLAEGIVTRFTQALTRRLEETPIGLAPRPAAVILISMVERLEYYVHGRAIDAKPLETIATLAGVISALVGTTTTSNGLNTGSERRAKARA</sequence>
<dbReference type="Gene3D" id="1.10.357.10">
    <property type="entry name" value="Tetracycline Repressor, domain 2"/>
    <property type="match status" value="1"/>
</dbReference>
<evidence type="ECO:0000313" key="5">
    <source>
        <dbReference type="EMBL" id="CAB4731770.1"/>
    </source>
</evidence>
<evidence type="ECO:0000313" key="8">
    <source>
        <dbReference type="EMBL" id="CAB5029295.1"/>
    </source>
</evidence>
<dbReference type="AlphaFoldDB" id="A0A6J7GZ68"/>
<proteinExistence type="predicted"/>
<evidence type="ECO:0000256" key="2">
    <source>
        <dbReference type="ARBA" id="ARBA00023125"/>
    </source>
</evidence>
<evidence type="ECO:0000259" key="4">
    <source>
        <dbReference type="Pfam" id="PF00440"/>
    </source>
</evidence>
<organism evidence="6">
    <name type="scientific">freshwater metagenome</name>
    <dbReference type="NCBI Taxonomy" id="449393"/>
    <lineage>
        <taxon>unclassified sequences</taxon>
        <taxon>metagenomes</taxon>
        <taxon>ecological metagenomes</taxon>
    </lineage>
</organism>
<evidence type="ECO:0000313" key="6">
    <source>
        <dbReference type="EMBL" id="CAB4912574.1"/>
    </source>
</evidence>
<evidence type="ECO:0000256" key="3">
    <source>
        <dbReference type="ARBA" id="ARBA00023163"/>
    </source>
</evidence>
<dbReference type="Gene3D" id="1.10.10.60">
    <property type="entry name" value="Homeodomain-like"/>
    <property type="match status" value="1"/>
</dbReference>
<dbReference type="SUPFAM" id="SSF46689">
    <property type="entry name" value="Homeodomain-like"/>
    <property type="match status" value="1"/>
</dbReference>
<keyword evidence="1" id="KW-0805">Transcription regulation</keyword>
<protein>
    <submittedName>
        <fullName evidence="6">Unannotated protein</fullName>
    </submittedName>
</protein>
<dbReference type="GO" id="GO:0003700">
    <property type="term" value="F:DNA-binding transcription factor activity"/>
    <property type="evidence" value="ECO:0007669"/>
    <property type="project" value="TreeGrafter"/>
</dbReference>
<dbReference type="InterPro" id="IPR009057">
    <property type="entry name" value="Homeodomain-like_sf"/>
</dbReference>
<feature type="domain" description="HTH tetR-type" evidence="4">
    <location>
        <begin position="21"/>
        <end position="65"/>
    </location>
</feature>
<dbReference type="EMBL" id="CAEZYK010000094">
    <property type="protein sequence ID" value="CAB4731770.1"/>
    <property type="molecule type" value="Genomic_DNA"/>
</dbReference>
<dbReference type="SUPFAM" id="SSF48498">
    <property type="entry name" value="Tetracyclin repressor-like, C-terminal domain"/>
    <property type="match status" value="1"/>
</dbReference>
<dbReference type="Pfam" id="PF00440">
    <property type="entry name" value="TetR_N"/>
    <property type="match status" value="1"/>
</dbReference>
<gene>
    <name evidence="5" type="ORF">UFOPK2683_01329</name>
    <name evidence="6" type="ORF">UFOPK3605_01220</name>
    <name evidence="7" type="ORF">UFOPK3897_01546</name>
    <name evidence="8" type="ORF">UFOPK4121_01205</name>
</gene>
<dbReference type="GO" id="GO:0000976">
    <property type="term" value="F:transcription cis-regulatory region binding"/>
    <property type="evidence" value="ECO:0007669"/>
    <property type="project" value="TreeGrafter"/>
</dbReference>
<dbReference type="InterPro" id="IPR001647">
    <property type="entry name" value="HTH_TetR"/>
</dbReference>
<name>A0A6J7GZ68_9ZZZZ</name>
<dbReference type="InterPro" id="IPR050109">
    <property type="entry name" value="HTH-type_TetR-like_transc_reg"/>
</dbReference>
<evidence type="ECO:0000256" key="1">
    <source>
        <dbReference type="ARBA" id="ARBA00023015"/>
    </source>
</evidence>
<dbReference type="EMBL" id="CAFBOF010000056">
    <property type="protein sequence ID" value="CAB4987761.1"/>
    <property type="molecule type" value="Genomic_DNA"/>
</dbReference>
<dbReference type="EMBL" id="CAFBPQ010000043">
    <property type="protein sequence ID" value="CAB5029295.1"/>
    <property type="molecule type" value="Genomic_DNA"/>
</dbReference>
<dbReference type="PANTHER" id="PTHR30055:SF234">
    <property type="entry name" value="HTH-TYPE TRANSCRIPTIONAL REGULATOR BETI"/>
    <property type="match status" value="1"/>
</dbReference>
<accession>A0A6J7GZ68</accession>